<dbReference type="GO" id="GO:0016787">
    <property type="term" value="F:hydrolase activity"/>
    <property type="evidence" value="ECO:0007669"/>
    <property type="project" value="UniProtKB-KW"/>
</dbReference>
<dbReference type="InterPro" id="IPR049492">
    <property type="entry name" value="BD-FAE-like_dom"/>
</dbReference>
<dbReference type="AlphaFoldDB" id="A0A4R6PLZ1"/>
<evidence type="ECO:0000256" key="2">
    <source>
        <dbReference type="SAM" id="SignalP"/>
    </source>
</evidence>
<dbReference type="Pfam" id="PF20434">
    <property type="entry name" value="BD-FAE"/>
    <property type="match status" value="1"/>
</dbReference>
<gene>
    <name evidence="4" type="ORF">DEU29_103156</name>
</gene>
<feature type="chain" id="PRO_5020928063" evidence="2">
    <location>
        <begin position="24"/>
        <end position="272"/>
    </location>
</feature>
<dbReference type="Proteomes" id="UP000295531">
    <property type="component" value="Unassembled WGS sequence"/>
</dbReference>
<protein>
    <submittedName>
        <fullName evidence="4">Alpha/beta hydrolase family protein</fullName>
    </submittedName>
</protein>
<keyword evidence="1 4" id="KW-0378">Hydrolase</keyword>
<evidence type="ECO:0000259" key="3">
    <source>
        <dbReference type="Pfam" id="PF20434"/>
    </source>
</evidence>
<dbReference type="InterPro" id="IPR029058">
    <property type="entry name" value="AB_hydrolase_fold"/>
</dbReference>
<comment type="caution">
    <text evidence="4">The sequence shown here is derived from an EMBL/GenBank/DDBJ whole genome shotgun (WGS) entry which is preliminary data.</text>
</comment>
<feature type="signal peptide" evidence="2">
    <location>
        <begin position="1"/>
        <end position="23"/>
    </location>
</feature>
<dbReference type="SUPFAM" id="SSF53474">
    <property type="entry name" value="alpha/beta-Hydrolases"/>
    <property type="match status" value="1"/>
</dbReference>
<evidence type="ECO:0000256" key="1">
    <source>
        <dbReference type="ARBA" id="ARBA00022801"/>
    </source>
</evidence>
<dbReference type="PANTHER" id="PTHR48081:SF33">
    <property type="entry name" value="KYNURENINE FORMAMIDASE"/>
    <property type="match status" value="1"/>
</dbReference>
<organism evidence="4 5">
    <name type="scientific">Idiomarina aquatica</name>
    <dbReference type="NCBI Taxonomy" id="1327752"/>
    <lineage>
        <taxon>Bacteria</taxon>
        <taxon>Pseudomonadati</taxon>
        <taxon>Pseudomonadota</taxon>
        <taxon>Gammaproteobacteria</taxon>
        <taxon>Alteromonadales</taxon>
        <taxon>Idiomarinaceae</taxon>
        <taxon>Idiomarina</taxon>
    </lineage>
</organism>
<sequence length="272" mass="29724">MTTIKWYTFFITFALLLIPSAAADQNVSFSAVLDQPFNEPSGQLVYGHDENQKVMHWTAADAKADIVFIHGGCWLSAYDIKHTYAMSSALNEAGYSVYSIEYRRTGDTGGGWPTTYNDIQRGFSEVLTHRTSKRPLVVMGHSAGGHLGLLLASSEDFKQQIDGVIGLAAITDINAYAQGKNSCERVTADFMGGTPQQRADAYRDANPVNYSAHSNTTLLQGDADRIVAPSYAAKLPRAAVKVVPEAGHFDWVHPNTKAFTTLLDTLEQLTND</sequence>
<accession>A0A4R6PLZ1</accession>
<name>A0A4R6PLZ1_9GAMM</name>
<keyword evidence="5" id="KW-1185">Reference proteome</keyword>
<feature type="domain" description="BD-FAE-like" evidence="3">
    <location>
        <begin position="66"/>
        <end position="235"/>
    </location>
</feature>
<dbReference type="RefSeq" id="WP_133538971.1">
    <property type="nucleotide sequence ID" value="NZ_SNXI01000003.1"/>
</dbReference>
<dbReference type="InterPro" id="IPR050300">
    <property type="entry name" value="GDXG_lipolytic_enzyme"/>
</dbReference>
<dbReference type="EMBL" id="SNXI01000003">
    <property type="protein sequence ID" value="TDP39260.1"/>
    <property type="molecule type" value="Genomic_DNA"/>
</dbReference>
<evidence type="ECO:0000313" key="5">
    <source>
        <dbReference type="Proteomes" id="UP000295531"/>
    </source>
</evidence>
<dbReference type="Gene3D" id="3.40.50.1820">
    <property type="entry name" value="alpha/beta hydrolase"/>
    <property type="match status" value="1"/>
</dbReference>
<dbReference type="PANTHER" id="PTHR48081">
    <property type="entry name" value="AB HYDROLASE SUPERFAMILY PROTEIN C4A8.06C"/>
    <property type="match status" value="1"/>
</dbReference>
<proteinExistence type="predicted"/>
<reference evidence="4 5" key="1">
    <citation type="submission" date="2019-03" db="EMBL/GenBank/DDBJ databases">
        <title>Freshwater and sediment microbial communities from various areas in North America, analyzing microbe dynamics in response to fracking.</title>
        <authorList>
            <person name="Lamendella R."/>
        </authorList>
    </citation>
    <scope>NUCLEOTIDE SEQUENCE [LARGE SCALE GENOMIC DNA]</scope>
    <source>
        <strain evidence="4 5">18_TX</strain>
    </source>
</reference>
<keyword evidence="2" id="KW-0732">Signal</keyword>
<dbReference type="OrthoDB" id="255603at2"/>
<evidence type="ECO:0000313" key="4">
    <source>
        <dbReference type="EMBL" id="TDP39260.1"/>
    </source>
</evidence>